<feature type="domain" description="LysM" evidence="3">
    <location>
        <begin position="338"/>
        <end position="381"/>
    </location>
</feature>
<proteinExistence type="inferred from homology"/>
<dbReference type="GO" id="GO:0000270">
    <property type="term" value="P:peptidoglycan metabolic process"/>
    <property type="evidence" value="ECO:0007669"/>
    <property type="project" value="InterPro"/>
</dbReference>
<dbReference type="Gene3D" id="1.10.530.10">
    <property type="match status" value="1"/>
</dbReference>
<dbReference type="Pfam" id="PF01464">
    <property type="entry name" value="SLT"/>
    <property type="match status" value="1"/>
</dbReference>
<feature type="chain" id="PRO_5039579061" evidence="2">
    <location>
        <begin position="24"/>
        <end position="492"/>
    </location>
</feature>
<dbReference type="Gene3D" id="3.10.350.10">
    <property type="entry name" value="LysM domain"/>
    <property type="match status" value="1"/>
</dbReference>
<keyword evidence="2" id="KW-0732">Signal</keyword>
<dbReference type="CDD" id="cd16894">
    <property type="entry name" value="MltD-like"/>
    <property type="match status" value="1"/>
</dbReference>
<dbReference type="EMBL" id="JADKGY010000017">
    <property type="protein sequence ID" value="MBK9983331.1"/>
    <property type="molecule type" value="Genomic_DNA"/>
</dbReference>
<dbReference type="InterPro" id="IPR018392">
    <property type="entry name" value="LysM"/>
</dbReference>
<dbReference type="PROSITE" id="PS00922">
    <property type="entry name" value="TRANSGLYCOSYLASE"/>
    <property type="match status" value="1"/>
</dbReference>
<name>A0A9D7SWA7_9BACT</name>
<dbReference type="Pfam" id="PF01476">
    <property type="entry name" value="LysM"/>
    <property type="match status" value="1"/>
</dbReference>
<dbReference type="InterPro" id="IPR023346">
    <property type="entry name" value="Lysozyme-like_dom_sf"/>
</dbReference>
<reference evidence="4 5" key="1">
    <citation type="submission" date="2020-10" db="EMBL/GenBank/DDBJ databases">
        <title>Connecting structure to function with the recovery of over 1000 high-quality activated sludge metagenome-assembled genomes encoding full-length rRNA genes using long-read sequencing.</title>
        <authorList>
            <person name="Singleton C.M."/>
            <person name="Petriglieri F."/>
            <person name="Kristensen J.M."/>
            <person name="Kirkegaard R.H."/>
            <person name="Michaelsen T.Y."/>
            <person name="Andersen M.H."/>
            <person name="Karst S.M."/>
            <person name="Dueholm M.S."/>
            <person name="Nielsen P.H."/>
            <person name="Albertsen M."/>
        </authorList>
    </citation>
    <scope>NUCLEOTIDE SEQUENCE [LARGE SCALE GENOMIC DNA]</scope>
    <source>
        <strain evidence="4">Ribe_18-Q3-R11-54_MAXAC.273</strain>
    </source>
</reference>
<dbReference type="SMART" id="SM00257">
    <property type="entry name" value="LysM"/>
    <property type="match status" value="1"/>
</dbReference>
<evidence type="ECO:0000259" key="3">
    <source>
        <dbReference type="PROSITE" id="PS51782"/>
    </source>
</evidence>
<evidence type="ECO:0000256" key="2">
    <source>
        <dbReference type="SAM" id="SignalP"/>
    </source>
</evidence>
<dbReference type="PROSITE" id="PS51782">
    <property type="entry name" value="LYSM"/>
    <property type="match status" value="1"/>
</dbReference>
<dbReference type="GO" id="GO:0008933">
    <property type="term" value="F:peptidoglycan lytic transglycosylase activity"/>
    <property type="evidence" value="ECO:0007669"/>
    <property type="project" value="InterPro"/>
</dbReference>
<dbReference type="AlphaFoldDB" id="A0A9D7SWA7"/>
<comment type="similarity">
    <text evidence="1">Belongs to the transglycosylase Slt family.</text>
</comment>
<dbReference type="InterPro" id="IPR008258">
    <property type="entry name" value="Transglycosylase_SLT_dom_1"/>
</dbReference>
<dbReference type="Proteomes" id="UP000808337">
    <property type="component" value="Unassembled WGS sequence"/>
</dbReference>
<dbReference type="CDD" id="cd00118">
    <property type="entry name" value="LysM"/>
    <property type="match status" value="1"/>
</dbReference>
<feature type="signal peptide" evidence="2">
    <location>
        <begin position="1"/>
        <end position="23"/>
    </location>
</feature>
<gene>
    <name evidence="4" type="ORF">IPP15_13205</name>
</gene>
<dbReference type="SUPFAM" id="SSF53955">
    <property type="entry name" value="Lysozyme-like"/>
    <property type="match status" value="1"/>
</dbReference>
<accession>A0A9D7SWA7</accession>
<organism evidence="4 5">
    <name type="scientific">Candidatus Opimibacter skivensis</name>
    <dbReference type="NCBI Taxonomy" id="2982028"/>
    <lineage>
        <taxon>Bacteria</taxon>
        <taxon>Pseudomonadati</taxon>
        <taxon>Bacteroidota</taxon>
        <taxon>Saprospiria</taxon>
        <taxon>Saprospirales</taxon>
        <taxon>Saprospiraceae</taxon>
        <taxon>Candidatus Opimibacter</taxon>
    </lineage>
</organism>
<sequence>MNIKFVCRFFVSTLGLLSVIAWTNPFDMGMIAENRLDEQEETIRERIPTVVTIVSPTYNTIVRSYLNTYIYRRPEQTTAMLGWAAYYFPKFEKALAAEGLPTDLKYLAIVESALNPNAISRSGAGGLWQFMKPTARECGLKCGTYIDERMDPEKSSKAAASYLKQLYTMFGNWELVMAAYNAGPGRIRSAVKRSGTSDYWQMLKYLPAETQNYVPAFIAASYIMNYHYEHNLCPEIPEHAMGELTSVMLYEGMSISDIANRSGMSEDMVKGLNPSFVRNFIPASQTGNMIWLPVAAAELFNAGRNMEPPAMSIDADANAEIKTVSIHGTMYNIITTRKEYRVHSGDNLYTIAQRNDCTVSDMMSWNNLRSNHLSIGQRLEIRHVTREIAPLVIEQAPAPEVVAEASRNYQPASTVPSLELESLDFDQETASLNFSIEPRVPEQTAEHLVLKRRQSIRQALDAYQFTSSLNTSQVIMPDNAVAGDVIRVKART</sequence>
<comment type="caution">
    <text evidence="4">The sequence shown here is derived from an EMBL/GenBank/DDBJ whole genome shotgun (WGS) entry which is preliminary data.</text>
</comment>
<protein>
    <submittedName>
        <fullName evidence="4">Transglycosylase SLT domain-containing protein</fullName>
    </submittedName>
</protein>
<dbReference type="InterPro" id="IPR036779">
    <property type="entry name" value="LysM_dom_sf"/>
</dbReference>
<evidence type="ECO:0000313" key="4">
    <source>
        <dbReference type="EMBL" id="MBK9983331.1"/>
    </source>
</evidence>
<evidence type="ECO:0000256" key="1">
    <source>
        <dbReference type="ARBA" id="ARBA00007734"/>
    </source>
</evidence>
<dbReference type="PANTHER" id="PTHR37423">
    <property type="entry name" value="SOLUBLE LYTIC MUREIN TRANSGLYCOSYLASE-RELATED"/>
    <property type="match status" value="1"/>
</dbReference>
<dbReference type="InterPro" id="IPR000189">
    <property type="entry name" value="Transglyc_AS"/>
</dbReference>
<dbReference type="GO" id="GO:0016020">
    <property type="term" value="C:membrane"/>
    <property type="evidence" value="ECO:0007669"/>
    <property type="project" value="InterPro"/>
</dbReference>
<dbReference type="SUPFAM" id="SSF54106">
    <property type="entry name" value="LysM domain"/>
    <property type="match status" value="1"/>
</dbReference>
<dbReference type="PANTHER" id="PTHR37423:SF2">
    <property type="entry name" value="MEMBRANE-BOUND LYTIC MUREIN TRANSGLYCOSYLASE C"/>
    <property type="match status" value="1"/>
</dbReference>
<evidence type="ECO:0000313" key="5">
    <source>
        <dbReference type="Proteomes" id="UP000808337"/>
    </source>
</evidence>